<organism evidence="2 3">
    <name type="scientific">Persicobacter diffluens</name>
    <dbReference type="NCBI Taxonomy" id="981"/>
    <lineage>
        <taxon>Bacteria</taxon>
        <taxon>Pseudomonadati</taxon>
        <taxon>Bacteroidota</taxon>
        <taxon>Cytophagia</taxon>
        <taxon>Cytophagales</taxon>
        <taxon>Persicobacteraceae</taxon>
        <taxon>Persicobacter</taxon>
    </lineage>
</organism>
<dbReference type="Gene3D" id="2.60.40.2130">
    <property type="entry name" value="F-spondin domain"/>
    <property type="match status" value="1"/>
</dbReference>
<protein>
    <recommendedName>
        <fullName evidence="1">Spondin domain-containing protein</fullName>
    </recommendedName>
</protein>
<proteinExistence type="predicted"/>
<dbReference type="EMBL" id="BQKE01000001">
    <property type="protein sequence ID" value="GJM61241.1"/>
    <property type="molecule type" value="Genomic_DNA"/>
</dbReference>
<comment type="caution">
    <text evidence="2">The sequence shown here is derived from an EMBL/GenBank/DDBJ whole genome shotgun (WGS) entry which is preliminary data.</text>
</comment>
<evidence type="ECO:0000259" key="1">
    <source>
        <dbReference type="PROSITE" id="PS51020"/>
    </source>
</evidence>
<dbReference type="Proteomes" id="UP001310022">
    <property type="component" value="Unassembled WGS sequence"/>
</dbReference>
<dbReference type="Pfam" id="PF06468">
    <property type="entry name" value="Spond_N"/>
    <property type="match status" value="1"/>
</dbReference>
<keyword evidence="3" id="KW-1185">Reference proteome</keyword>
<dbReference type="InterPro" id="IPR009465">
    <property type="entry name" value="Spondin_N"/>
</dbReference>
<name>A0AAN5ALA0_9BACT</name>
<dbReference type="PROSITE" id="PS51020">
    <property type="entry name" value="SPONDIN"/>
    <property type="match status" value="1"/>
</dbReference>
<dbReference type="RefSeq" id="WP_338236826.1">
    <property type="nucleotide sequence ID" value="NZ_BQKE01000001.1"/>
</dbReference>
<evidence type="ECO:0000313" key="2">
    <source>
        <dbReference type="EMBL" id="GJM61241.1"/>
    </source>
</evidence>
<evidence type="ECO:0000313" key="3">
    <source>
        <dbReference type="Proteomes" id="UP001310022"/>
    </source>
</evidence>
<feature type="domain" description="Spondin" evidence="1">
    <location>
        <begin position="23"/>
        <end position="216"/>
    </location>
</feature>
<dbReference type="InterPro" id="IPR038678">
    <property type="entry name" value="Spondin_N_sf"/>
</dbReference>
<accession>A0AAN5ALA0</accession>
<dbReference type="AlphaFoldDB" id="A0AAN5ALA0"/>
<reference evidence="2 3" key="1">
    <citation type="submission" date="2021-12" db="EMBL/GenBank/DDBJ databases">
        <title>Genome sequencing of bacteria with rrn-lacking chromosome and rrn-plasmid.</title>
        <authorList>
            <person name="Anda M."/>
            <person name="Iwasaki W."/>
        </authorList>
    </citation>
    <scope>NUCLEOTIDE SEQUENCE [LARGE SCALE GENOMIC DNA]</scope>
    <source>
        <strain evidence="2 3">NBRC 15940</strain>
    </source>
</reference>
<dbReference type="PROSITE" id="PS51257">
    <property type="entry name" value="PROKAR_LIPOPROTEIN"/>
    <property type="match status" value="1"/>
</dbReference>
<sequence length="248" mass="28946">MKYINLTFICLFSLFFGGCKEEVDLRELPYYQADYRVQIINNWNSEAFPADTVDQPHFSEWVLMTNNGDQRAKFFERFDNYASPHLDTLINPDYLSTSSLIRQAESFVETGMANRNWTSPMANAPDTSQIFEVNFNLHYPFLDGIARINPSPDWYVSFDRVKPLSNEIWEKNQLYSAHFFDAGLYADTIGFNFPSQEMRHYIANKISSLTVPPFDYHYQESNGQYPYRQTVLIRLELIEGSVRNGLDD</sequence>
<gene>
    <name evidence="2" type="ORF">PEDI_17930</name>
</gene>